<comment type="caution">
    <text evidence="1">The sequence shown here is derived from an EMBL/GenBank/DDBJ whole genome shotgun (WGS) entry which is preliminary data.</text>
</comment>
<dbReference type="EMBL" id="QNRM01000027">
    <property type="protein sequence ID" value="RBP10437.1"/>
    <property type="molecule type" value="Genomic_DNA"/>
</dbReference>
<dbReference type="InterPro" id="IPR049847">
    <property type="entry name" value="CrpP-rel"/>
</dbReference>
<dbReference type="GeneID" id="99734436"/>
<proteinExistence type="predicted"/>
<dbReference type="NCBIfam" id="NF041856">
    <property type="entry name" value="CrpP_rel_fam"/>
    <property type="match status" value="1"/>
</dbReference>
<reference evidence="1 2" key="1">
    <citation type="submission" date="2018-06" db="EMBL/GenBank/DDBJ databases">
        <title>Genomic Encyclopedia of Type Strains, Phase III (KMG-III): the genomes of soil and plant-associated and newly described type strains.</title>
        <authorList>
            <person name="Whitman W."/>
        </authorList>
    </citation>
    <scope>NUCLEOTIDE SEQUENCE [LARGE SCALE GENOMIC DNA]</scope>
    <source>
        <strain evidence="1 2">CECT 7342</strain>
    </source>
</reference>
<name>A0ABX9FYR6_9BURK</name>
<protein>
    <submittedName>
        <fullName evidence="1">Uncharacterized protein</fullName>
    </submittedName>
</protein>
<accession>A0ABX9FYR6</accession>
<keyword evidence="2" id="KW-1185">Reference proteome</keyword>
<sequence>MKKEIQEQGAKAAAMGAGLLDCPFYRIAHLPAYTNETLYAWRKRVEAWEAGWYHFQEKRGAKATSR</sequence>
<organism evidence="1 2">
    <name type="scientific">Achromobacter marplatensis</name>
    <dbReference type="NCBI Taxonomy" id="470868"/>
    <lineage>
        <taxon>Bacteria</taxon>
        <taxon>Pseudomonadati</taxon>
        <taxon>Pseudomonadota</taxon>
        <taxon>Betaproteobacteria</taxon>
        <taxon>Burkholderiales</taxon>
        <taxon>Alcaligenaceae</taxon>
        <taxon>Achromobacter</taxon>
    </lineage>
</organism>
<gene>
    <name evidence="1" type="ORF">DFP87_1271</name>
</gene>
<dbReference type="RefSeq" id="WP_088591539.1">
    <property type="nucleotide sequence ID" value="NZ_CADIJU010000034.1"/>
</dbReference>
<dbReference type="Proteomes" id="UP000252124">
    <property type="component" value="Unassembled WGS sequence"/>
</dbReference>
<evidence type="ECO:0000313" key="2">
    <source>
        <dbReference type="Proteomes" id="UP000252124"/>
    </source>
</evidence>
<evidence type="ECO:0000313" key="1">
    <source>
        <dbReference type="EMBL" id="RBP10437.1"/>
    </source>
</evidence>